<accession>A0A3P6CNT5</accession>
<sequence>METLLTFGRILGSNLRVIYALLGHLQRNNRICCLTDAEDCFVWTNNKTDATQ</sequence>
<protein>
    <submittedName>
        <fullName evidence="1">Uncharacterized protein</fullName>
    </submittedName>
</protein>
<reference evidence="1" key="1">
    <citation type="submission" date="2018-11" db="EMBL/GenBank/DDBJ databases">
        <authorList>
            <consortium name="Genoscope - CEA"/>
            <person name="William W."/>
        </authorList>
    </citation>
    <scope>NUCLEOTIDE SEQUENCE</scope>
</reference>
<evidence type="ECO:0000313" key="1">
    <source>
        <dbReference type="EMBL" id="VDD09169.1"/>
    </source>
</evidence>
<proteinExistence type="predicted"/>
<gene>
    <name evidence="1" type="ORF">BOLC4T24620H</name>
</gene>
<name>A0A3P6CNT5_BRAOL</name>
<organism evidence="1">
    <name type="scientific">Brassica oleracea</name>
    <name type="common">Wild cabbage</name>
    <dbReference type="NCBI Taxonomy" id="3712"/>
    <lineage>
        <taxon>Eukaryota</taxon>
        <taxon>Viridiplantae</taxon>
        <taxon>Streptophyta</taxon>
        <taxon>Embryophyta</taxon>
        <taxon>Tracheophyta</taxon>
        <taxon>Spermatophyta</taxon>
        <taxon>Magnoliopsida</taxon>
        <taxon>eudicotyledons</taxon>
        <taxon>Gunneridae</taxon>
        <taxon>Pentapetalae</taxon>
        <taxon>rosids</taxon>
        <taxon>malvids</taxon>
        <taxon>Brassicales</taxon>
        <taxon>Brassicaceae</taxon>
        <taxon>Brassiceae</taxon>
        <taxon>Brassica</taxon>
    </lineage>
</organism>
<dbReference type="AlphaFoldDB" id="A0A3P6CNT5"/>
<dbReference type="EMBL" id="LR031873">
    <property type="protein sequence ID" value="VDD09169.1"/>
    <property type="molecule type" value="Genomic_DNA"/>
</dbReference>